<keyword evidence="1" id="KW-0812">Transmembrane</keyword>
<sequence length="297" mass="32951">MGLGPTNTTFKKVVEHVGSLLFSICIVAGILIGGFHLAFRTDQYPNEVLGIQDSANNSLGLSILRDDIYVSQANDETVLLSSGLNGDHSVLFDNKNRSFIEGRALPNSSIELRLGPLNLSGKTDPNGFFSFPLPSDLDQFSLGQISVFDSSFQIKQSHRFVLILRYANERTYFMEPESNDVFSIVLPNDYTSQRDQFMKVESPSCSAEIDDSVSSQTFNILEDTNVVIAPSTISSLNEDENPYVAFRINPRFGIEAEEDCVRIWKDFVSTFEWHTSQITSALLPGLTNTEPLSSPVN</sequence>
<keyword evidence="1" id="KW-1133">Transmembrane helix</keyword>
<dbReference type="AlphaFoldDB" id="A0A955RKE6"/>
<name>A0A955RKE6_9BACT</name>
<dbReference type="EMBL" id="JAGQLH010000038">
    <property type="protein sequence ID" value="MCA9385706.1"/>
    <property type="molecule type" value="Genomic_DNA"/>
</dbReference>
<protein>
    <submittedName>
        <fullName evidence="2">Uncharacterized protein</fullName>
    </submittedName>
</protein>
<reference evidence="2" key="1">
    <citation type="submission" date="2020-04" db="EMBL/GenBank/DDBJ databases">
        <authorList>
            <person name="Zhang T."/>
        </authorList>
    </citation>
    <scope>NUCLEOTIDE SEQUENCE</scope>
    <source>
        <strain evidence="2">HKST-UBA11</strain>
    </source>
</reference>
<reference evidence="2" key="2">
    <citation type="journal article" date="2021" name="Microbiome">
        <title>Successional dynamics and alternative stable states in a saline activated sludge microbial community over 9 years.</title>
        <authorList>
            <person name="Wang Y."/>
            <person name="Ye J."/>
            <person name="Ju F."/>
            <person name="Liu L."/>
            <person name="Boyd J.A."/>
            <person name="Deng Y."/>
            <person name="Parks D.H."/>
            <person name="Jiang X."/>
            <person name="Yin X."/>
            <person name="Woodcroft B.J."/>
            <person name="Tyson G.W."/>
            <person name="Hugenholtz P."/>
            <person name="Polz M.F."/>
            <person name="Zhang T."/>
        </authorList>
    </citation>
    <scope>NUCLEOTIDE SEQUENCE</scope>
    <source>
        <strain evidence="2">HKST-UBA11</strain>
    </source>
</reference>
<comment type="caution">
    <text evidence="2">The sequence shown here is derived from an EMBL/GenBank/DDBJ whole genome shotgun (WGS) entry which is preliminary data.</text>
</comment>
<gene>
    <name evidence="2" type="ORF">KC717_03595</name>
</gene>
<evidence type="ECO:0000313" key="3">
    <source>
        <dbReference type="Proteomes" id="UP000754563"/>
    </source>
</evidence>
<proteinExistence type="predicted"/>
<evidence type="ECO:0000256" key="1">
    <source>
        <dbReference type="SAM" id="Phobius"/>
    </source>
</evidence>
<feature type="transmembrane region" description="Helical" evidence="1">
    <location>
        <begin position="20"/>
        <end position="39"/>
    </location>
</feature>
<organism evidence="2 3">
    <name type="scientific">Candidatus Dojkabacteria bacterium</name>
    <dbReference type="NCBI Taxonomy" id="2099670"/>
    <lineage>
        <taxon>Bacteria</taxon>
        <taxon>Candidatus Dojkabacteria</taxon>
    </lineage>
</organism>
<evidence type="ECO:0000313" key="2">
    <source>
        <dbReference type="EMBL" id="MCA9385706.1"/>
    </source>
</evidence>
<dbReference type="Proteomes" id="UP000754563">
    <property type="component" value="Unassembled WGS sequence"/>
</dbReference>
<accession>A0A955RKE6</accession>
<keyword evidence="1" id="KW-0472">Membrane</keyword>